<keyword evidence="2" id="KW-0645">Protease</keyword>
<name>A0A183U4P6_TOXCA</name>
<evidence type="ECO:0000256" key="1">
    <source>
        <dbReference type="ARBA" id="ARBA00007261"/>
    </source>
</evidence>
<protein>
    <submittedName>
        <fullName evidence="10">Peptidase_M16 domain-containing protein</fullName>
    </submittedName>
</protein>
<evidence type="ECO:0000256" key="5">
    <source>
        <dbReference type="ARBA" id="ARBA00022833"/>
    </source>
</evidence>
<keyword evidence="9" id="KW-1185">Reference proteome</keyword>
<dbReference type="PANTHER" id="PTHR43690:SF18">
    <property type="entry name" value="INSULIN-DEGRADING ENZYME-RELATED"/>
    <property type="match status" value="1"/>
</dbReference>
<feature type="domain" description="Peptidase M16 N-terminal" evidence="7">
    <location>
        <begin position="51"/>
        <end position="153"/>
    </location>
</feature>
<dbReference type="Gene3D" id="3.30.830.10">
    <property type="entry name" value="Metalloenzyme, LuxS/M16 peptidase-like"/>
    <property type="match status" value="1"/>
</dbReference>
<evidence type="ECO:0000259" key="7">
    <source>
        <dbReference type="Pfam" id="PF00675"/>
    </source>
</evidence>
<evidence type="ECO:0000313" key="9">
    <source>
        <dbReference type="Proteomes" id="UP000050794"/>
    </source>
</evidence>
<dbReference type="AlphaFoldDB" id="A0A183U4P6"/>
<keyword evidence="6" id="KW-0482">Metalloprotease</keyword>
<dbReference type="Pfam" id="PF00675">
    <property type="entry name" value="Peptidase_M16"/>
    <property type="match status" value="1"/>
</dbReference>
<dbReference type="WBParaSite" id="TCNE_0000346601-mRNA-1">
    <property type="protein sequence ID" value="TCNE_0000346601-mRNA-1"/>
    <property type="gene ID" value="TCNE_0000346601"/>
</dbReference>
<keyword evidence="3" id="KW-0479">Metal-binding</keyword>
<dbReference type="InterPro" id="IPR011765">
    <property type="entry name" value="Pept_M16_N"/>
</dbReference>
<proteinExistence type="inferred from homology"/>
<organism evidence="9 10">
    <name type="scientific">Toxocara canis</name>
    <name type="common">Canine roundworm</name>
    <dbReference type="NCBI Taxonomy" id="6265"/>
    <lineage>
        <taxon>Eukaryota</taxon>
        <taxon>Metazoa</taxon>
        <taxon>Ecdysozoa</taxon>
        <taxon>Nematoda</taxon>
        <taxon>Chromadorea</taxon>
        <taxon>Rhabditida</taxon>
        <taxon>Spirurina</taxon>
        <taxon>Ascaridomorpha</taxon>
        <taxon>Ascaridoidea</taxon>
        <taxon>Toxocaridae</taxon>
        <taxon>Toxocara</taxon>
    </lineage>
</organism>
<reference evidence="10" key="1">
    <citation type="submission" date="2016-06" db="UniProtKB">
        <authorList>
            <consortium name="WormBaseParasite"/>
        </authorList>
    </citation>
    <scope>IDENTIFICATION</scope>
</reference>
<dbReference type="GO" id="GO:0004222">
    <property type="term" value="F:metalloendopeptidase activity"/>
    <property type="evidence" value="ECO:0007669"/>
    <property type="project" value="InterPro"/>
</dbReference>
<evidence type="ECO:0000256" key="4">
    <source>
        <dbReference type="ARBA" id="ARBA00022801"/>
    </source>
</evidence>
<comment type="similarity">
    <text evidence="1">Belongs to the peptidase M16 family.</text>
</comment>
<dbReference type="GO" id="GO:0046872">
    <property type="term" value="F:metal ion binding"/>
    <property type="evidence" value="ECO:0007669"/>
    <property type="project" value="UniProtKB-KW"/>
</dbReference>
<dbReference type="GO" id="GO:0005739">
    <property type="term" value="C:mitochondrion"/>
    <property type="evidence" value="ECO:0007669"/>
    <property type="project" value="TreeGrafter"/>
</dbReference>
<dbReference type="EMBL" id="UYWY01004470">
    <property type="protein sequence ID" value="VDM29183.1"/>
    <property type="molecule type" value="Genomic_DNA"/>
</dbReference>
<evidence type="ECO:0000256" key="2">
    <source>
        <dbReference type="ARBA" id="ARBA00022670"/>
    </source>
</evidence>
<dbReference type="InterPro" id="IPR050626">
    <property type="entry name" value="Peptidase_M16"/>
</dbReference>
<evidence type="ECO:0000256" key="6">
    <source>
        <dbReference type="ARBA" id="ARBA00023049"/>
    </source>
</evidence>
<evidence type="ECO:0000313" key="10">
    <source>
        <dbReference type="WBParaSite" id="TCNE_0000346601-mRNA-1"/>
    </source>
</evidence>
<dbReference type="PROSITE" id="PS00143">
    <property type="entry name" value="INSULINASE"/>
    <property type="match status" value="1"/>
</dbReference>
<dbReference type="Proteomes" id="UP000050794">
    <property type="component" value="Unassembled WGS sequence"/>
</dbReference>
<dbReference type="GO" id="GO:0005829">
    <property type="term" value="C:cytosol"/>
    <property type="evidence" value="ECO:0007669"/>
    <property type="project" value="TreeGrafter"/>
</dbReference>
<dbReference type="PANTHER" id="PTHR43690">
    <property type="entry name" value="NARDILYSIN"/>
    <property type="match status" value="1"/>
</dbReference>
<accession>A0A183U4P6</accession>
<dbReference type="InterPro" id="IPR011249">
    <property type="entry name" value="Metalloenz_LuxS/M16"/>
</dbReference>
<gene>
    <name evidence="8" type="ORF">TCNE_LOCUS3466</name>
</gene>
<sequence length="181" mass="20735">MKTLFLNGAPNIQYRGLLLTNGLRVLLISDPTTDKSGAAIAVGVVIPYFVFLLFSSGHLSDPWELPGIAHFCEHMLFLGTQKYPNENEYNKFIAENGGMDNASTFPDHTRYFFDIAPAHLKKALDILVQFFLCPQFTESATEREVNAVDSENKNNYKVDIRRVYQLEKCVFFFLKNFTRFF</sequence>
<dbReference type="SUPFAM" id="SSF63411">
    <property type="entry name" value="LuxS/MPP-like metallohydrolase"/>
    <property type="match status" value="1"/>
</dbReference>
<evidence type="ECO:0000256" key="3">
    <source>
        <dbReference type="ARBA" id="ARBA00022723"/>
    </source>
</evidence>
<keyword evidence="4" id="KW-0378">Hydrolase</keyword>
<reference evidence="8 9" key="2">
    <citation type="submission" date="2018-11" db="EMBL/GenBank/DDBJ databases">
        <authorList>
            <consortium name="Pathogen Informatics"/>
        </authorList>
    </citation>
    <scope>NUCLEOTIDE SEQUENCE [LARGE SCALE GENOMIC DNA]</scope>
</reference>
<evidence type="ECO:0000313" key="8">
    <source>
        <dbReference type="EMBL" id="VDM29183.1"/>
    </source>
</evidence>
<dbReference type="GO" id="GO:0043171">
    <property type="term" value="P:peptide catabolic process"/>
    <property type="evidence" value="ECO:0007669"/>
    <property type="project" value="TreeGrafter"/>
</dbReference>
<dbReference type="GO" id="GO:0051603">
    <property type="term" value="P:proteolysis involved in protein catabolic process"/>
    <property type="evidence" value="ECO:0007669"/>
    <property type="project" value="TreeGrafter"/>
</dbReference>
<keyword evidence="5" id="KW-0862">Zinc</keyword>
<dbReference type="InterPro" id="IPR001431">
    <property type="entry name" value="Pept_M16_Zn_BS"/>
</dbReference>